<gene>
    <name evidence="2" type="ORF">Agub_g7048</name>
</gene>
<evidence type="ECO:0000313" key="2">
    <source>
        <dbReference type="EMBL" id="GFR45640.1"/>
    </source>
</evidence>
<evidence type="ECO:0000313" key="3">
    <source>
        <dbReference type="Proteomes" id="UP001054857"/>
    </source>
</evidence>
<feature type="non-terminal residue" evidence="2">
    <location>
        <position position="134"/>
    </location>
</feature>
<dbReference type="AlphaFoldDB" id="A0AAD3DPI4"/>
<feature type="non-terminal residue" evidence="2">
    <location>
        <position position="1"/>
    </location>
</feature>
<feature type="region of interest" description="Disordered" evidence="1">
    <location>
        <begin position="102"/>
        <end position="134"/>
    </location>
</feature>
<dbReference type="EMBL" id="BMAR01000010">
    <property type="protein sequence ID" value="GFR45640.1"/>
    <property type="molecule type" value="Genomic_DNA"/>
</dbReference>
<protein>
    <submittedName>
        <fullName evidence="2">Uncharacterized protein</fullName>
    </submittedName>
</protein>
<reference evidence="2 3" key="1">
    <citation type="journal article" date="2021" name="Sci. Rep.">
        <title>Genome sequencing of the multicellular alga Astrephomene provides insights into convergent evolution of germ-soma differentiation.</title>
        <authorList>
            <person name="Yamashita S."/>
            <person name="Yamamoto K."/>
            <person name="Matsuzaki R."/>
            <person name="Suzuki S."/>
            <person name="Yamaguchi H."/>
            <person name="Hirooka S."/>
            <person name="Minakuchi Y."/>
            <person name="Miyagishima S."/>
            <person name="Kawachi M."/>
            <person name="Toyoda A."/>
            <person name="Nozaki H."/>
        </authorList>
    </citation>
    <scope>NUCLEOTIDE SEQUENCE [LARGE SCALE GENOMIC DNA]</scope>
    <source>
        <strain evidence="2 3">NIES-4017</strain>
    </source>
</reference>
<feature type="compositionally biased region" description="Low complexity" evidence="1">
    <location>
        <begin position="102"/>
        <end position="126"/>
    </location>
</feature>
<dbReference type="InterPro" id="IPR013083">
    <property type="entry name" value="Znf_RING/FYVE/PHD"/>
</dbReference>
<sequence length="134" mass="13377">LVAAPAHFGSGAAAAPLAFFEAAAFLEVAQRSGSWACPATGRLGELRDLRPHAYLTAVLRCLELSGVSGRVDSIEVDPSGRWRPKASRVPFLSVLGEAADAAANDADGDSGSDAAGGPKASGSGSKAEVEGAVG</sequence>
<keyword evidence="3" id="KW-1185">Reference proteome</keyword>
<name>A0AAD3DPI4_9CHLO</name>
<comment type="caution">
    <text evidence="2">The sequence shown here is derived from an EMBL/GenBank/DDBJ whole genome shotgun (WGS) entry which is preliminary data.</text>
</comment>
<dbReference type="Gene3D" id="3.30.40.10">
    <property type="entry name" value="Zinc/RING finger domain, C3HC4 (zinc finger)"/>
    <property type="match status" value="1"/>
</dbReference>
<accession>A0AAD3DPI4</accession>
<organism evidence="2 3">
    <name type="scientific">Astrephomene gubernaculifera</name>
    <dbReference type="NCBI Taxonomy" id="47775"/>
    <lineage>
        <taxon>Eukaryota</taxon>
        <taxon>Viridiplantae</taxon>
        <taxon>Chlorophyta</taxon>
        <taxon>core chlorophytes</taxon>
        <taxon>Chlorophyceae</taxon>
        <taxon>CS clade</taxon>
        <taxon>Chlamydomonadales</taxon>
        <taxon>Astrephomenaceae</taxon>
        <taxon>Astrephomene</taxon>
    </lineage>
</organism>
<proteinExistence type="predicted"/>
<dbReference type="Proteomes" id="UP001054857">
    <property type="component" value="Unassembled WGS sequence"/>
</dbReference>
<evidence type="ECO:0000256" key="1">
    <source>
        <dbReference type="SAM" id="MobiDB-lite"/>
    </source>
</evidence>